<name>A0ABQ5V3K6_9PROT</name>
<organism evidence="1 2">
    <name type="scientific">Algimonas porphyrae</name>
    <dbReference type="NCBI Taxonomy" id="1128113"/>
    <lineage>
        <taxon>Bacteria</taxon>
        <taxon>Pseudomonadati</taxon>
        <taxon>Pseudomonadota</taxon>
        <taxon>Alphaproteobacteria</taxon>
        <taxon>Maricaulales</taxon>
        <taxon>Robiginitomaculaceae</taxon>
        <taxon>Algimonas</taxon>
    </lineage>
</organism>
<sequence length="136" mass="14554">MALMTSHAFNAQSAYGNMGQATGSGRDIEVRVFQTAIAKLTPYAGPEFKLTGDAAEVLSENLRLWDLLTVDLAHPDNETAPQLASQLLTLARFVRYHTHTLYTGSGTVDILLEINTAILQGLLGRPGQVADAQSAA</sequence>
<reference evidence="1" key="1">
    <citation type="journal article" date="2014" name="Int. J. Syst. Evol. Microbiol.">
        <title>Complete genome of a new Firmicutes species belonging to the dominant human colonic microbiota ('Ruminococcus bicirculans') reveals two chromosomes and a selective capacity to utilize plant glucans.</title>
        <authorList>
            <consortium name="NISC Comparative Sequencing Program"/>
            <person name="Wegmann U."/>
            <person name="Louis P."/>
            <person name="Goesmann A."/>
            <person name="Henrissat B."/>
            <person name="Duncan S.H."/>
            <person name="Flint H.J."/>
        </authorList>
    </citation>
    <scope>NUCLEOTIDE SEQUENCE</scope>
    <source>
        <strain evidence="1">NBRC 108216</strain>
    </source>
</reference>
<accession>A0ABQ5V3K6</accession>
<dbReference type="Proteomes" id="UP001161390">
    <property type="component" value="Unassembled WGS sequence"/>
</dbReference>
<protein>
    <recommendedName>
        <fullName evidence="3">Flagellar protein FlaF</fullName>
    </recommendedName>
</protein>
<dbReference type="EMBL" id="BSNJ01000005">
    <property type="protein sequence ID" value="GLQ21428.1"/>
    <property type="molecule type" value="Genomic_DNA"/>
</dbReference>
<evidence type="ECO:0000313" key="2">
    <source>
        <dbReference type="Proteomes" id="UP001161390"/>
    </source>
</evidence>
<keyword evidence="2" id="KW-1185">Reference proteome</keyword>
<gene>
    <name evidence="1" type="ORF">GCM10007854_23830</name>
</gene>
<dbReference type="RefSeq" id="WP_284372969.1">
    <property type="nucleotide sequence ID" value="NZ_BSNJ01000005.1"/>
</dbReference>
<evidence type="ECO:0008006" key="3">
    <source>
        <dbReference type="Google" id="ProtNLM"/>
    </source>
</evidence>
<comment type="caution">
    <text evidence="1">The sequence shown here is derived from an EMBL/GenBank/DDBJ whole genome shotgun (WGS) entry which is preliminary data.</text>
</comment>
<dbReference type="InterPro" id="IPR010845">
    <property type="entry name" value="FlaF"/>
</dbReference>
<proteinExistence type="predicted"/>
<evidence type="ECO:0000313" key="1">
    <source>
        <dbReference type="EMBL" id="GLQ21428.1"/>
    </source>
</evidence>
<dbReference type="Pfam" id="PF07309">
    <property type="entry name" value="FlaF"/>
    <property type="match status" value="1"/>
</dbReference>
<reference evidence="1" key="2">
    <citation type="submission" date="2023-01" db="EMBL/GenBank/DDBJ databases">
        <title>Draft genome sequence of Algimonas porphyrae strain NBRC 108216.</title>
        <authorList>
            <person name="Sun Q."/>
            <person name="Mori K."/>
        </authorList>
    </citation>
    <scope>NUCLEOTIDE SEQUENCE</scope>
    <source>
        <strain evidence="1">NBRC 108216</strain>
    </source>
</reference>